<evidence type="ECO:0000313" key="4">
    <source>
        <dbReference type="Proteomes" id="UP000002668"/>
    </source>
</evidence>
<name>E4ZYH8_LEPMJ</name>
<accession>E4ZYH8</accession>
<protein>
    <submittedName>
        <fullName evidence="3">Predicted protein</fullName>
    </submittedName>
</protein>
<evidence type="ECO:0000256" key="2">
    <source>
        <dbReference type="SAM" id="MobiDB-lite"/>
    </source>
</evidence>
<feature type="compositionally biased region" description="Low complexity" evidence="2">
    <location>
        <begin position="107"/>
        <end position="118"/>
    </location>
</feature>
<dbReference type="InParanoid" id="E4ZYH8"/>
<feature type="compositionally biased region" description="Basic and acidic residues" evidence="2">
    <location>
        <begin position="563"/>
        <end position="574"/>
    </location>
</feature>
<dbReference type="AlphaFoldDB" id="E4ZYH8"/>
<gene>
    <name evidence="3" type="ORF">LEMA_P107690.1</name>
</gene>
<dbReference type="Proteomes" id="UP000002668">
    <property type="component" value="Genome"/>
</dbReference>
<dbReference type="GeneID" id="13289946"/>
<feature type="region of interest" description="Disordered" evidence="2">
    <location>
        <begin position="1"/>
        <end position="25"/>
    </location>
</feature>
<evidence type="ECO:0000256" key="1">
    <source>
        <dbReference type="SAM" id="Coils"/>
    </source>
</evidence>
<feature type="compositionally biased region" description="Polar residues" evidence="2">
    <location>
        <begin position="144"/>
        <end position="160"/>
    </location>
</feature>
<keyword evidence="1" id="KW-0175">Coiled coil</keyword>
<sequence>MSTSTSPNPTRNPDPAPTTPRHSNDFVRIRAIEAHRRLLSIPVPQGRPLAAGSHTGKPTVHQMQNKRSDNLLGRIVQTIPPSLSPSPAQPSLISLAGIAAPPISPFNFGSPPSSNNPGKAFTPVLPKSHKDEHTSYSRLAGRQPPNTLVDQQKPTRTTNTSSTLMPLFKIETFEDLLAWVRTFLDIDSAHMKSFHTELKEMYDIISAFESLTDLQAKARYECEAFMRTKDDEIKALEKDIARTSFSYSKKSKVIQLENLQSELSSLKRVTQEQDAKSDGIRDRFTKALLAPLKTFSRLNEMNWQTALNQKQNIIAVLQAEVGGLNGQASWLVTQNEKGREDLKTEALTRKRMCGSECQSKLEKFQKDLRASREMEAVLTERLSTAITERDSAFAVHQHKLAEEAAQKTRLENELAAKASELSLQENTFQTKYREKMNEKLASLKQEQERAVQIQKQKYEAQIDIAHSRAPLYAEAESKLSVLERQIKQLVKEKVDLNMAKATLEKQLHDIKARGKQLQSFEDAYEQVKREFDELQSTYNDVEVERDELKQQLSALKNELKISTDARLDAPDSRRTNGNAQRPEDEHTRSVAVHWENQLKSKMRAVDKKTADLASCDEEIVKLQLSKCAEASSSKALLPPSSPSPPRPVSSGQLLDVGVIETEAQGADTHANLKDYRSFTTQQTNYIPILPDATADPKSSDQLIRTGVSSALAPTSSKKEPGVCLGKPEIGEAACLEVLTRKIVNAKARKL</sequence>
<evidence type="ECO:0000313" key="3">
    <source>
        <dbReference type="EMBL" id="CBX96504.1"/>
    </source>
</evidence>
<dbReference type="HOGENOM" id="CLU_370909_0_0_1"/>
<dbReference type="OrthoDB" id="3801562at2759"/>
<organism evidence="4">
    <name type="scientific">Leptosphaeria maculans (strain JN3 / isolate v23.1.3 / race Av1-4-5-6-7-8)</name>
    <name type="common">Blackleg fungus</name>
    <name type="synonym">Phoma lingam</name>
    <dbReference type="NCBI Taxonomy" id="985895"/>
    <lineage>
        <taxon>Eukaryota</taxon>
        <taxon>Fungi</taxon>
        <taxon>Dikarya</taxon>
        <taxon>Ascomycota</taxon>
        <taxon>Pezizomycotina</taxon>
        <taxon>Dothideomycetes</taxon>
        <taxon>Pleosporomycetidae</taxon>
        <taxon>Pleosporales</taxon>
        <taxon>Pleosporineae</taxon>
        <taxon>Leptosphaeriaceae</taxon>
        <taxon>Plenodomus</taxon>
        <taxon>Plenodomus lingam/Leptosphaeria maculans species complex</taxon>
    </lineage>
</organism>
<dbReference type="EMBL" id="FP929129">
    <property type="protein sequence ID" value="CBX96504.1"/>
    <property type="molecule type" value="Genomic_DNA"/>
</dbReference>
<feature type="region of interest" description="Disordered" evidence="2">
    <location>
        <begin position="107"/>
        <end position="160"/>
    </location>
</feature>
<feature type="region of interest" description="Disordered" evidence="2">
    <location>
        <begin position="631"/>
        <end position="650"/>
    </location>
</feature>
<feature type="region of interest" description="Disordered" evidence="2">
    <location>
        <begin position="563"/>
        <end position="590"/>
    </location>
</feature>
<dbReference type="eggNOG" id="ENOG502RB4K">
    <property type="taxonomic scope" value="Eukaryota"/>
</dbReference>
<dbReference type="VEuPathDB" id="FungiDB:LEMA_P107690.1"/>
<keyword evidence="4" id="KW-1185">Reference proteome</keyword>
<proteinExistence type="predicted"/>
<reference evidence="4" key="1">
    <citation type="journal article" date="2011" name="Nat. Commun.">
        <title>Effector diversification within compartments of the Leptosphaeria maculans genome affected by Repeat-Induced Point mutations.</title>
        <authorList>
            <person name="Rouxel T."/>
            <person name="Grandaubert J."/>
            <person name="Hane J.K."/>
            <person name="Hoede C."/>
            <person name="van de Wouw A.P."/>
            <person name="Couloux A."/>
            <person name="Dominguez V."/>
            <person name="Anthouard V."/>
            <person name="Bally P."/>
            <person name="Bourras S."/>
            <person name="Cozijnsen A.J."/>
            <person name="Ciuffetti L.M."/>
            <person name="Degrave A."/>
            <person name="Dilmaghani A."/>
            <person name="Duret L."/>
            <person name="Fudal I."/>
            <person name="Goodwin S.B."/>
            <person name="Gout L."/>
            <person name="Glaser N."/>
            <person name="Linglin J."/>
            <person name="Kema G.H.J."/>
            <person name="Lapalu N."/>
            <person name="Lawrence C.B."/>
            <person name="May K."/>
            <person name="Meyer M."/>
            <person name="Ollivier B."/>
            <person name="Poulain J."/>
            <person name="Schoch C.L."/>
            <person name="Simon A."/>
            <person name="Spatafora J.W."/>
            <person name="Stachowiak A."/>
            <person name="Turgeon B.G."/>
            <person name="Tyler B.M."/>
            <person name="Vincent D."/>
            <person name="Weissenbach J."/>
            <person name="Amselem J."/>
            <person name="Quesneville H."/>
            <person name="Oliver R.P."/>
            <person name="Wincker P."/>
            <person name="Balesdent M.-H."/>
            <person name="Howlett B.J."/>
        </authorList>
    </citation>
    <scope>NUCLEOTIDE SEQUENCE [LARGE SCALE GENOMIC DNA]</scope>
    <source>
        <strain evidence="4">JN3 / isolate v23.1.3 / race Av1-4-5-6-7-8</strain>
    </source>
</reference>
<dbReference type="STRING" id="985895.E4ZYH8"/>
<feature type="coiled-coil region" evidence="1">
    <location>
        <begin position="249"/>
        <end position="276"/>
    </location>
</feature>